<reference evidence="1 2" key="1">
    <citation type="submission" date="2016-06" db="EMBL/GenBank/DDBJ databases">
        <title>Evolution of pathogenesis and genome organization in the Tremellales.</title>
        <authorList>
            <person name="Cuomo C."/>
            <person name="Litvintseva A."/>
            <person name="Heitman J."/>
            <person name="Chen Y."/>
            <person name="Sun S."/>
            <person name="Springer D."/>
            <person name="Dromer F."/>
            <person name="Young S."/>
            <person name="Zeng Q."/>
            <person name="Chapman S."/>
            <person name="Gujja S."/>
            <person name="Saif S."/>
            <person name="Birren B."/>
        </authorList>
    </citation>
    <scope>NUCLEOTIDE SEQUENCE [LARGE SCALE GENOMIC DNA]</scope>
    <source>
        <strain evidence="1 2">CBS 7118</strain>
    </source>
</reference>
<gene>
    <name evidence="1" type="ORF">L198_05677</name>
</gene>
<protein>
    <submittedName>
        <fullName evidence="1">Uncharacterized protein</fullName>
    </submittedName>
</protein>
<evidence type="ECO:0000313" key="1">
    <source>
        <dbReference type="EMBL" id="ODN92005.1"/>
    </source>
</evidence>
<keyword evidence="2" id="KW-1185">Reference proteome</keyword>
<comment type="caution">
    <text evidence="1">The sequence shown here is derived from an EMBL/GenBank/DDBJ whole genome shotgun (WGS) entry which is preliminary data.</text>
</comment>
<dbReference type="AlphaFoldDB" id="A0A1E3IU83"/>
<proteinExistence type="predicted"/>
<dbReference type="OrthoDB" id="2020070at2759"/>
<dbReference type="InterPro" id="IPR053013">
    <property type="entry name" value="LAT"/>
</dbReference>
<sequence length="414" mass="46500">MLLNPEQFTIRPATDGQALQHGKACFEVPDWRARMSLEDFNAIAEREQSEAEYAKDHGVIGWVLVRWDDYEGEIYSALETQVTALNPVSSVAHATYTAIARNASSRTKARVKSGTAGCQGYATHLIRLLHYILTSPSPTITQPAISQTIPPFPPSWGQRPPPIPHELVPYVPRADGSMLWSDVLMRVYERCTLGLEGRGFQSKQEWNHTLTWKLNGTSESQSDWEYIWESDLEDIYPVVWANSRHKLSQAQTIDKPVFLCDPASPGTLTMIPVRGSYSPQPTWRTRVLPYGIRLRATKGQGWEYEAVVLFSLYNSAASPRLCVTYMQNITPGLLPALLTSLDGVVEYSGAPWTEGEVWGLDPTSELVHAWNRAEGRDVVVSTRIGTEGMVHVLGVCWYDEEEVDMVDSQMWAWV</sequence>
<dbReference type="EMBL" id="AWGH01000018">
    <property type="protein sequence ID" value="ODN92005.1"/>
    <property type="molecule type" value="Genomic_DNA"/>
</dbReference>
<accession>A0A1E3IU83</accession>
<dbReference type="PANTHER" id="PTHR34815">
    <property type="entry name" value="LYSINE ACETYLTRANSFERASE"/>
    <property type="match status" value="1"/>
</dbReference>
<dbReference type="Proteomes" id="UP000094819">
    <property type="component" value="Unassembled WGS sequence"/>
</dbReference>
<organism evidence="1 2">
    <name type="scientific">Cryptococcus wingfieldii CBS 7118</name>
    <dbReference type="NCBI Taxonomy" id="1295528"/>
    <lineage>
        <taxon>Eukaryota</taxon>
        <taxon>Fungi</taxon>
        <taxon>Dikarya</taxon>
        <taxon>Basidiomycota</taxon>
        <taxon>Agaricomycotina</taxon>
        <taxon>Tremellomycetes</taxon>
        <taxon>Tremellales</taxon>
        <taxon>Cryptococcaceae</taxon>
        <taxon>Cryptococcus</taxon>
    </lineage>
</organism>
<name>A0A1E3IU83_9TREE</name>
<dbReference type="GeneID" id="30194889"/>
<dbReference type="RefSeq" id="XP_019030139.1">
    <property type="nucleotide sequence ID" value="XM_019177755.1"/>
</dbReference>
<dbReference type="PANTHER" id="PTHR34815:SF2">
    <property type="entry name" value="N-ACETYLTRANSFERASE DOMAIN-CONTAINING PROTEIN"/>
    <property type="match status" value="1"/>
</dbReference>
<evidence type="ECO:0000313" key="2">
    <source>
        <dbReference type="Proteomes" id="UP000094819"/>
    </source>
</evidence>